<feature type="transmembrane region" description="Helical" evidence="1">
    <location>
        <begin position="150"/>
        <end position="169"/>
    </location>
</feature>
<gene>
    <name evidence="2" type="ORF">CQW23_28373</name>
</gene>
<dbReference type="Proteomes" id="UP000224567">
    <property type="component" value="Unassembled WGS sequence"/>
</dbReference>
<sequence length="187" mass="20349">MEGSLEKNNGLSNSGEVPVDFEVEIEGKNGNQTDTETDDNSITVGLFSKMRLSVYMSHLFFLILNESFEVIVKGFPCDREVMGGCDNSLLQNARESRALNFIFTVTLDLVLWDVTTVALVEKYMVVNGVLVVVGASGVVVVVIDSGGGRGDVVTMDIVIMMEVICVVVANRSGWCQWRLVVDAGNDC</sequence>
<feature type="transmembrane region" description="Helical" evidence="1">
    <location>
        <begin position="125"/>
        <end position="143"/>
    </location>
</feature>
<dbReference type="EMBL" id="MLFT02000012">
    <property type="protein sequence ID" value="PHT32036.1"/>
    <property type="molecule type" value="Genomic_DNA"/>
</dbReference>
<dbReference type="AlphaFoldDB" id="A0A2G2VGD1"/>
<keyword evidence="1" id="KW-0472">Membrane</keyword>
<keyword evidence="1" id="KW-0812">Transmembrane</keyword>
<dbReference type="OrthoDB" id="10640647at2759"/>
<evidence type="ECO:0000256" key="1">
    <source>
        <dbReference type="SAM" id="Phobius"/>
    </source>
</evidence>
<comment type="caution">
    <text evidence="2">The sequence shown here is derived from an EMBL/GenBank/DDBJ whole genome shotgun (WGS) entry which is preliminary data.</text>
</comment>
<accession>A0A2G2VGD1</accession>
<reference evidence="3" key="2">
    <citation type="journal article" date="2017" name="J. Anim. Genet.">
        <title>Multiple reference genome sequences of hot pepper reveal the massive evolution of plant disease resistance genes by retroduplication.</title>
        <authorList>
            <person name="Kim S."/>
            <person name="Park J."/>
            <person name="Yeom S.-I."/>
            <person name="Kim Y.-M."/>
            <person name="Seo E."/>
            <person name="Kim K.-T."/>
            <person name="Kim M.-S."/>
            <person name="Lee J.M."/>
            <person name="Cheong K."/>
            <person name="Shin H.-S."/>
            <person name="Kim S.-B."/>
            <person name="Han K."/>
            <person name="Lee J."/>
            <person name="Park M."/>
            <person name="Lee H.-A."/>
            <person name="Lee H.-Y."/>
            <person name="Lee Y."/>
            <person name="Oh S."/>
            <person name="Lee J.H."/>
            <person name="Choi E."/>
            <person name="Choi E."/>
            <person name="Lee S.E."/>
            <person name="Jeon J."/>
            <person name="Kim H."/>
            <person name="Choi G."/>
            <person name="Song H."/>
            <person name="Lee J."/>
            <person name="Lee S.-C."/>
            <person name="Kwon J.-K."/>
            <person name="Lee H.-Y."/>
            <person name="Koo N."/>
            <person name="Hong Y."/>
            <person name="Kim R.W."/>
            <person name="Kang W.-H."/>
            <person name="Huh J.H."/>
            <person name="Kang B.-C."/>
            <person name="Yang T.-J."/>
            <person name="Lee Y.-H."/>
            <person name="Bennetzen J.L."/>
            <person name="Choi D."/>
        </authorList>
    </citation>
    <scope>NUCLEOTIDE SEQUENCE [LARGE SCALE GENOMIC DNA]</scope>
    <source>
        <strain evidence="3">cv. PBC81</strain>
    </source>
</reference>
<keyword evidence="3" id="KW-1185">Reference proteome</keyword>
<protein>
    <submittedName>
        <fullName evidence="2">Uncharacterized protein</fullName>
    </submittedName>
</protein>
<keyword evidence="1" id="KW-1133">Transmembrane helix</keyword>
<proteinExistence type="predicted"/>
<evidence type="ECO:0000313" key="3">
    <source>
        <dbReference type="Proteomes" id="UP000224567"/>
    </source>
</evidence>
<evidence type="ECO:0000313" key="2">
    <source>
        <dbReference type="EMBL" id="PHT32036.1"/>
    </source>
</evidence>
<organism evidence="2 3">
    <name type="scientific">Capsicum baccatum</name>
    <name type="common">Peruvian pepper</name>
    <dbReference type="NCBI Taxonomy" id="33114"/>
    <lineage>
        <taxon>Eukaryota</taxon>
        <taxon>Viridiplantae</taxon>
        <taxon>Streptophyta</taxon>
        <taxon>Embryophyta</taxon>
        <taxon>Tracheophyta</taxon>
        <taxon>Spermatophyta</taxon>
        <taxon>Magnoliopsida</taxon>
        <taxon>eudicotyledons</taxon>
        <taxon>Gunneridae</taxon>
        <taxon>Pentapetalae</taxon>
        <taxon>asterids</taxon>
        <taxon>lamiids</taxon>
        <taxon>Solanales</taxon>
        <taxon>Solanaceae</taxon>
        <taxon>Solanoideae</taxon>
        <taxon>Capsiceae</taxon>
        <taxon>Capsicum</taxon>
    </lineage>
</organism>
<reference evidence="2 3" key="1">
    <citation type="journal article" date="2017" name="Genome Biol.">
        <title>New reference genome sequences of hot pepper reveal the massive evolution of plant disease-resistance genes by retroduplication.</title>
        <authorList>
            <person name="Kim S."/>
            <person name="Park J."/>
            <person name="Yeom S.I."/>
            <person name="Kim Y.M."/>
            <person name="Seo E."/>
            <person name="Kim K.T."/>
            <person name="Kim M.S."/>
            <person name="Lee J.M."/>
            <person name="Cheong K."/>
            <person name="Shin H.S."/>
            <person name="Kim S.B."/>
            <person name="Han K."/>
            <person name="Lee J."/>
            <person name="Park M."/>
            <person name="Lee H.A."/>
            <person name="Lee H.Y."/>
            <person name="Lee Y."/>
            <person name="Oh S."/>
            <person name="Lee J.H."/>
            <person name="Choi E."/>
            <person name="Choi E."/>
            <person name="Lee S.E."/>
            <person name="Jeon J."/>
            <person name="Kim H."/>
            <person name="Choi G."/>
            <person name="Song H."/>
            <person name="Lee J."/>
            <person name="Lee S.C."/>
            <person name="Kwon J.K."/>
            <person name="Lee H.Y."/>
            <person name="Koo N."/>
            <person name="Hong Y."/>
            <person name="Kim R.W."/>
            <person name="Kang W.H."/>
            <person name="Huh J.H."/>
            <person name="Kang B.C."/>
            <person name="Yang T.J."/>
            <person name="Lee Y.H."/>
            <person name="Bennetzen J.L."/>
            <person name="Choi D."/>
        </authorList>
    </citation>
    <scope>NUCLEOTIDE SEQUENCE [LARGE SCALE GENOMIC DNA]</scope>
    <source>
        <strain evidence="3">cv. PBC81</strain>
    </source>
</reference>
<name>A0A2G2VGD1_CAPBA</name>